<dbReference type="PANTHER" id="PTHR35330:SF1">
    <property type="entry name" value="SIROHEME BIOSYNTHESIS PROTEIN MET8"/>
    <property type="match status" value="1"/>
</dbReference>
<comment type="pathway">
    <text evidence="1">Porphyrin-containing compound metabolism; siroheme biosynthesis; sirohydrochlorin from precorrin-2: step 1/1.</text>
</comment>
<reference evidence="8" key="1">
    <citation type="submission" date="2021-12" db="EMBL/GenBank/DDBJ databases">
        <title>Discovery of the Pendulisporaceae a myxobacterial family with distinct sporulation behavior and unique specialized metabolism.</title>
        <authorList>
            <person name="Garcia R."/>
            <person name="Popoff A."/>
            <person name="Bader C.D."/>
            <person name="Loehr J."/>
            <person name="Walesch S."/>
            <person name="Walt C."/>
            <person name="Boldt J."/>
            <person name="Bunk B."/>
            <person name="Haeckl F.J.F.P.J."/>
            <person name="Gunesch A.P."/>
            <person name="Birkelbach J."/>
            <person name="Nuebel U."/>
            <person name="Pietschmann T."/>
            <person name="Bach T."/>
            <person name="Mueller R."/>
        </authorList>
    </citation>
    <scope>NUCLEOTIDE SEQUENCE</scope>
    <source>
        <strain evidence="8">MSr11367</strain>
    </source>
</reference>
<evidence type="ECO:0000256" key="2">
    <source>
        <dbReference type="ARBA" id="ARBA00012400"/>
    </source>
</evidence>
<evidence type="ECO:0000313" key="9">
    <source>
        <dbReference type="Proteomes" id="UP001374803"/>
    </source>
</evidence>
<comment type="catalytic activity">
    <reaction evidence="6">
        <text>precorrin-2 + NAD(+) = sirohydrochlorin + NADH + 2 H(+)</text>
        <dbReference type="Rhea" id="RHEA:15613"/>
        <dbReference type="ChEBI" id="CHEBI:15378"/>
        <dbReference type="ChEBI" id="CHEBI:57540"/>
        <dbReference type="ChEBI" id="CHEBI:57945"/>
        <dbReference type="ChEBI" id="CHEBI:58351"/>
        <dbReference type="ChEBI" id="CHEBI:58827"/>
        <dbReference type="EC" id="1.3.1.76"/>
    </reaction>
</comment>
<dbReference type="InterPro" id="IPR006367">
    <property type="entry name" value="Sirohaem_synthase_N"/>
</dbReference>
<protein>
    <recommendedName>
        <fullName evidence="2">precorrin-2 dehydrogenase</fullName>
        <ecNumber evidence="2">1.3.1.76</ecNumber>
    </recommendedName>
</protein>
<sequence length="190" mass="21075">MAERNLYPLFLHVEDREVLVVGAGSVAEKKVDDLVAARARVRLVAPRATKRLRALAKEGVIAHHARVFTEDDLDGAWLAVSATGARGVAKRVFKEAERRRIFVLAVDDPKHGSAISSSVVRRDPFVVAISSSGQAPALTRLVRELVEQVLPEDHWVRAARELRARWRAEEAPMGSRFAELVRAFKARASK</sequence>
<evidence type="ECO:0000256" key="6">
    <source>
        <dbReference type="ARBA" id="ARBA00047561"/>
    </source>
</evidence>
<dbReference type="InterPro" id="IPR028281">
    <property type="entry name" value="Sirohaem_synthase_central"/>
</dbReference>
<feature type="domain" description="Siroheme synthase central" evidence="7">
    <location>
        <begin position="127"/>
        <end position="148"/>
    </location>
</feature>
<dbReference type="InterPro" id="IPR036291">
    <property type="entry name" value="NAD(P)-bd_dom_sf"/>
</dbReference>
<dbReference type="EMBL" id="CP089983">
    <property type="protein sequence ID" value="WXB07768.1"/>
    <property type="molecule type" value="Genomic_DNA"/>
</dbReference>
<keyword evidence="9" id="KW-1185">Reference proteome</keyword>
<dbReference type="SUPFAM" id="SSF51735">
    <property type="entry name" value="NAD(P)-binding Rossmann-fold domains"/>
    <property type="match status" value="1"/>
</dbReference>
<dbReference type="Gene3D" id="3.40.50.720">
    <property type="entry name" value="NAD(P)-binding Rossmann-like Domain"/>
    <property type="match status" value="1"/>
</dbReference>
<evidence type="ECO:0000256" key="5">
    <source>
        <dbReference type="ARBA" id="ARBA00023244"/>
    </source>
</evidence>
<name>A0ABZ2LCW6_9BACT</name>
<keyword evidence="3" id="KW-0560">Oxidoreductase</keyword>
<evidence type="ECO:0000259" key="7">
    <source>
        <dbReference type="Pfam" id="PF14824"/>
    </source>
</evidence>
<dbReference type="SUPFAM" id="SSF75615">
    <property type="entry name" value="Siroheme synthase middle domains-like"/>
    <property type="match status" value="1"/>
</dbReference>
<dbReference type="InterPro" id="IPR028161">
    <property type="entry name" value="Met8-like"/>
</dbReference>
<dbReference type="Gene3D" id="3.30.160.110">
    <property type="entry name" value="Siroheme synthase, domain 2"/>
    <property type="match status" value="1"/>
</dbReference>
<dbReference type="Proteomes" id="UP001374803">
    <property type="component" value="Chromosome"/>
</dbReference>
<dbReference type="Pfam" id="PF13241">
    <property type="entry name" value="NAD_binding_7"/>
    <property type="match status" value="1"/>
</dbReference>
<dbReference type="PANTHER" id="PTHR35330">
    <property type="entry name" value="SIROHEME BIOSYNTHESIS PROTEIN MET8"/>
    <property type="match status" value="1"/>
</dbReference>
<proteinExistence type="predicted"/>
<evidence type="ECO:0000256" key="3">
    <source>
        <dbReference type="ARBA" id="ARBA00023002"/>
    </source>
</evidence>
<evidence type="ECO:0000256" key="4">
    <source>
        <dbReference type="ARBA" id="ARBA00023027"/>
    </source>
</evidence>
<evidence type="ECO:0000313" key="8">
    <source>
        <dbReference type="EMBL" id="WXB07768.1"/>
    </source>
</evidence>
<dbReference type="RefSeq" id="WP_394837434.1">
    <property type="nucleotide sequence ID" value="NZ_CP089929.1"/>
</dbReference>
<dbReference type="NCBIfam" id="TIGR01470">
    <property type="entry name" value="cysG_Nterm"/>
    <property type="match status" value="1"/>
</dbReference>
<dbReference type="EC" id="1.3.1.76" evidence="2"/>
<keyword evidence="5" id="KW-0627">Porphyrin biosynthesis</keyword>
<gene>
    <name evidence="8" type="ORF">LVJ94_11050</name>
</gene>
<evidence type="ECO:0000256" key="1">
    <source>
        <dbReference type="ARBA" id="ARBA00005010"/>
    </source>
</evidence>
<accession>A0ABZ2LCW6</accession>
<organism evidence="8 9">
    <name type="scientific">Pendulispora rubella</name>
    <dbReference type="NCBI Taxonomy" id="2741070"/>
    <lineage>
        <taxon>Bacteria</taxon>
        <taxon>Pseudomonadati</taxon>
        <taxon>Myxococcota</taxon>
        <taxon>Myxococcia</taxon>
        <taxon>Myxococcales</taxon>
        <taxon>Sorangiineae</taxon>
        <taxon>Pendulisporaceae</taxon>
        <taxon>Pendulispora</taxon>
    </lineage>
</organism>
<keyword evidence="4" id="KW-0520">NAD</keyword>
<dbReference type="Pfam" id="PF14824">
    <property type="entry name" value="Sirohm_synth_M"/>
    <property type="match status" value="1"/>
</dbReference>